<reference evidence="1 2" key="1">
    <citation type="journal article" date="2023" name="Cell">
        <title>Genetic manipulation of Patescibacteria provides mechanistic insights into microbial dark matter and the epibiotic lifestyle.</title>
        <authorList>
            <person name="Wang Y."/>
            <person name="Gallagher L.A."/>
            <person name="Andrade P.A."/>
            <person name="Liu A."/>
            <person name="Humphreys I.R."/>
            <person name="Turkarslan S."/>
            <person name="Cutler K.J."/>
            <person name="Arrieta-Ortiz M.L."/>
            <person name="Li Y."/>
            <person name="Radey M.C."/>
            <person name="McLean J.S."/>
            <person name="Cong Q."/>
            <person name="Baker D."/>
            <person name="Baliga N.S."/>
            <person name="Peterson S.B."/>
            <person name="Mougous J.D."/>
        </authorList>
    </citation>
    <scope>NUCLEOTIDE SEQUENCE [LARGE SCALE GENOMIC DNA]</scope>
    <source>
        <strain evidence="1 2">ML1</strain>
    </source>
</reference>
<proteinExistence type="predicted"/>
<accession>A0ABY8WT89</accession>
<dbReference type="EMBL" id="CP124550">
    <property type="protein sequence ID" value="WIO45688.1"/>
    <property type="molecule type" value="Genomic_DNA"/>
</dbReference>
<evidence type="ECO:0000313" key="1">
    <source>
        <dbReference type="EMBL" id="WIO45688.1"/>
    </source>
</evidence>
<protein>
    <submittedName>
        <fullName evidence="1">Uncharacterized protein</fullName>
    </submittedName>
</protein>
<keyword evidence="2" id="KW-1185">Reference proteome</keyword>
<evidence type="ECO:0000313" key="2">
    <source>
        <dbReference type="Proteomes" id="UP001177295"/>
    </source>
</evidence>
<dbReference type="Proteomes" id="UP001177295">
    <property type="component" value="Chromosome"/>
</dbReference>
<name>A0ABY8WT89_9BACT</name>
<gene>
    <name evidence="1" type="ORF">SEML1_0045</name>
</gene>
<sequence length="35" mass="4276">MLSDSWVIFLIFSFHVNNLMNKKSRYEFSKSLYTE</sequence>
<organism evidence="1 2">
    <name type="scientific">Candidatus Southlakia epibionticum</name>
    <dbReference type="NCBI Taxonomy" id="3043284"/>
    <lineage>
        <taxon>Bacteria</taxon>
        <taxon>Candidatus Saccharimonadota</taxon>
        <taxon>Candidatus Saccharimonadia</taxon>
        <taxon>Candidatus Saccharimonadales</taxon>
        <taxon>Candidatus Saccharimonadaceae</taxon>
        <taxon>Candidatus Southlakia</taxon>
    </lineage>
</organism>